<protein>
    <submittedName>
        <fullName evidence="1">Uncharacterized protein</fullName>
    </submittedName>
</protein>
<accession>A0A6G8R2H6</accession>
<reference evidence="1 2" key="1">
    <citation type="submission" date="2020-02" db="EMBL/GenBank/DDBJ databases">
        <authorList>
            <person name="Bojorquez D.A."/>
            <person name="Alcantara J.K.D.L."/>
            <person name="Arambulo J.M.L."/>
            <person name="Budzinski C.A."/>
            <person name="Campbell G.A."/>
            <person name="Dosanjh M.K."/>
            <person name="Gallardo M.A."/>
            <person name="Huang C."/>
            <person name="Nguyen N."/>
            <person name="Yee O.M."/>
            <person name="Ngo R.T."/>
            <person name="Kapinos A."/>
            <person name="Freise A.C."/>
            <person name="Reddi K."/>
            <person name="Moberg-Parker J."/>
            <person name="Garlena R.A."/>
            <person name="Russell D.A."/>
            <person name="Pope W.H."/>
            <person name="Jacobs-Sera D."/>
            <person name="Hatfull G.F."/>
        </authorList>
    </citation>
    <scope>NUCLEOTIDE SEQUENCE [LARGE SCALE GENOMIC DNA]</scope>
</reference>
<organism evidence="1 2">
    <name type="scientific">Arthrobacter phage Abba</name>
    <dbReference type="NCBI Taxonomy" id="2713256"/>
    <lineage>
        <taxon>Viruses</taxon>
        <taxon>Duplodnaviria</taxon>
        <taxon>Heunggongvirae</taxon>
        <taxon>Uroviricota</taxon>
        <taxon>Caudoviricetes</taxon>
        <taxon>Berryhillviridae</taxon>
        <taxon>Ayohtrevirus</taxon>
        <taxon>Ayohtrevirus abba</taxon>
    </lineage>
</organism>
<evidence type="ECO:0000313" key="2">
    <source>
        <dbReference type="Proteomes" id="UP000500909"/>
    </source>
</evidence>
<dbReference type="RefSeq" id="YP_009887310.1">
    <property type="nucleotide sequence ID" value="NC_049498.1"/>
</dbReference>
<evidence type="ECO:0000313" key="1">
    <source>
        <dbReference type="EMBL" id="QIN94373.1"/>
    </source>
</evidence>
<sequence length="104" mass="11644">MSKSFIIQQANTESGEYDVRESRPYPIVIQADGFKVDDLMRRMYDAEHLIGFQDGGKQVVTLLADDFAREPELAVGKCPVFVDGKGRFFALPFPVEAVTTREGN</sequence>
<proteinExistence type="predicted"/>
<dbReference type="GeneID" id="55816765"/>
<dbReference type="Proteomes" id="UP000500909">
    <property type="component" value="Segment"/>
</dbReference>
<dbReference type="KEGG" id="vg:55816765"/>
<name>A0A6G8R2H6_9CAUD</name>
<dbReference type="EMBL" id="MT024868">
    <property type="protein sequence ID" value="QIN94373.1"/>
    <property type="molecule type" value="Genomic_DNA"/>
</dbReference>
<gene>
    <name evidence="1" type="primary">44</name>
    <name evidence="1" type="ORF">SEA_ABBA_44</name>
</gene>
<keyword evidence="2" id="KW-1185">Reference proteome</keyword>